<dbReference type="GO" id="GO:0016491">
    <property type="term" value="F:oxidoreductase activity"/>
    <property type="evidence" value="ECO:0007669"/>
    <property type="project" value="InterPro"/>
</dbReference>
<keyword evidence="4" id="KW-1185">Reference proteome</keyword>
<dbReference type="Proteomes" id="UP000027195">
    <property type="component" value="Unassembled WGS sequence"/>
</dbReference>
<reference evidence="4" key="1">
    <citation type="journal article" date="2014" name="Proc. Natl. Acad. Sci. U.S.A.">
        <title>Extensive sampling of basidiomycete genomes demonstrates inadequacy of the white-rot/brown-rot paradigm for wood decay fungi.</title>
        <authorList>
            <person name="Riley R."/>
            <person name="Salamov A.A."/>
            <person name="Brown D.W."/>
            <person name="Nagy L.G."/>
            <person name="Floudas D."/>
            <person name="Held B.W."/>
            <person name="Levasseur A."/>
            <person name="Lombard V."/>
            <person name="Morin E."/>
            <person name="Otillar R."/>
            <person name="Lindquist E.A."/>
            <person name="Sun H."/>
            <person name="LaButti K.M."/>
            <person name="Schmutz J."/>
            <person name="Jabbour D."/>
            <person name="Luo H."/>
            <person name="Baker S.E."/>
            <person name="Pisabarro A.G."/>
            <person name="Walton J.D."/>
            <person name="Blanchette R.A."/>
            <person name="Henrissat B."/>
            <person name="Martin F."/>
            <person name="Cullen D."/>
            <person name="Hibbett D.S."/>
            <person name="Grigoriev I.V."/>
        </authorList>
    </citation>
    <scope>NUCLEOTIDE SEQUENCE [LARGE SCALE GENOMIC DNA]</scope>
    <source>
        <strain evidence="4">FD-172 SS1</strain>
    </source>
</reference>
<accession>A0A067MF30</accession>
<name>A0A067MF30_BOTB1</name>
<sequence length="282" mass="31993">MPSLEKAPHTVHSNLNFLSPALKEKPYYGSNSPDKVAESNIIVNTVLTELTDVRSLSPEEQAGFTLDTSGFQFYKHQSVEKDFTDEKRIKDVYYPEVEALLKSVTGAKRIYVFDHTIRRRSHDAPGHEHRGDRGPGLRAHVDQSPKAGAARVKLHLGDEADELLKGRVQIINVWRPLRGPVQDTPLAMADFRTVDPVSDVVATDLIYPERTGETYSVRHSPAQKWYWFSEQQTDEVILLKCYENEVVKGRALFTPHSAFINPEAPKDALPRWSIEVRALVFY</sequence>
<comment type="similarity">
    <text evidence="1">Belongs to the asaB hydroxylase/desaturase family.</text>
</comment>
<protein>
    <recommendedName>
        <fullName evidence="5">Methyltransferase</fullName>
    </recommendedName>
</protein>
<gene>
    <name evidence="3" type="ORF">BOTBODRAFT_159566</name>
</gene>
<evidence type="ECO:0008006" key="5">
    <source>
        <dbReference type="Google" id="ProtNLM"/>
    </source>
</evidence>
<feature type="region of interest" description="Disordered" evidence="2">
    <location>
        <begin position="121"/>
        <end position="141"/>
    </location>
</feature>
<evidence type="ECO:0000256" key="1">
    <source>
        <dbReference type="ARBA" id="ARBA00023604"/>
    </source>
</evidence>
<dbReference type="HOGENOM" id="CLU_042688_2_0_1"/>
<dbReference type="NCBIfam" id="NF041278">
    <property type="entry name" value="CmcJ_NvfI_EfuI"/>
    <property type="match status" value="1"/>
</dbReference>
<dbReference type="PANTHER" id="PTHR34598">
    <property type="entry name" value="BLL6449 PROTEIN"/>
    <property type="match status" value="1"/>
</dbReference>
<dbReference type="OrthoDB" id="412788at2759"/>
<organism evidence="3 4">
    <name type="scientific">Botryobasidium botryosum (strain FD-172 SS1)</name>
    <dbReference type="NCBI Taxonomy" id="930990"/>
    <lineage>
        <taxon>Eukaryota</taxon>
        <taxon>Fungi</taxon>
        <taxon>Dikarya</taxon>
        <taxon>Basidiomycota</taxon>
        <taxon>Agaricomycotina</taxon>
        <taxon>Agaricomycetes</taxon>
        <taxon>Cantharellales</taxon>
        <taxon>Botryobasidiaceae</taxon>
        <taxon>Botryobasidium</taxon>
    </lineage>
</organism>
<evidence type="ECO:0000313" key="4">
    <source>
        <dbReference type="Proteomes" id="UP000027195"/>
    </source>
</evidence>
<dbReference type="AlphaFoldDB" id="A0A067MF30"/>
<dbReference type="EMBL" id="KL198038">
    <property type="protein sequence ID" value="KDQ14348.1"/>
    <property type="molecule type" value="Genomic_DNA"/>
</dbReference>
<evidence type="ECO:0000313" key="3">
    <source>
        <dbReference type="EMBL" id="KDQ14348.1"/>
    </source>
</evidence>
<dbReference type="STRING" id="930990.A0A067MF30"/>
<evidence type="ECO:0000256" key="2">
    <source>
        <dbReference type="SAM" id="MobiDB-lite"/>
    </source>
</evidence>
<dbReference type="InterPro" id="IPR044053">
    <property type="entry name" value="AsaB-like"/>
</dbReference>
<dbReference type="PANTHER" id="PTHR34598:SF3">
    <property type="entry name" value="OXIDOREDUCTASE AN1597"/>
    <property type="match status" value="1"/>
</dbReference>
<dbReference type="InParanoid" id="A0A067MF30"/>
<proteinExistence type="inferred from homology"/>